<dbReference type="Gene3D" id="3.30.700.10">
    <property type="entry name" value="Glycoprotein, Type 4 Pilin"/>
    <property type="match status" value="1"/>
</dbReference>
<dbReference type="PANTHER" id="PTHR30093:SF2">
    <property type="entry name" value="TYPE II SECRETION SYSTEM PROTEIN H"/>
    <property type="match status" value="1"/>
</dbReference>
<dbReference type="KEGG" id="mcad:Pan265_13170"/>
<name>A0A518BWW4_9BACT</name>
<keyword evidence="1" id="KW-1133">Transmembrane helix</keyword>
<protein>
    <recommendedName>
        <fullName evidence="4">Type II secretion system protein G</fullName>
    </recommendedName>
</protein>
<dbReference type="NCBIfam" id="TIGR02532">
    <property type="entry name" value="IV_pilin_GFxxxE"/>
    <property type="match status" value="1"/>
</dbReference>
<evidence type="ECO:0000313" key="3">
    <source>
        <dbReference type="Proteomes" id="UP000320386"/>
    </source>
</evidence>
<proteinExistence type="predicted"/>
<dbReference type="RefSeq" id="WP_145445615.1">
    <property type="nucleotide sequence ID" value="NZ_CP036280.1"/>
</dbReference>
<evidence type="ECO:0000256" key="1">
    <source>
        <dbReference type="SAM" id="Phobius"/>
    </source>
</evidence>
<accession>A0A518BWW4</accession>
<organism evidence="2 3">
    <name type="scientific">Mucisphaera calidilacus</name>
    <dbReference type="NCBI Taxonomy" id="2527982"/>
    <lineage>
        <taxon>Bacteria</taxon>
        <taxon>Pseudomonadati</taxon>
        <taxon>Planctomycetota</taxon>
        <taxon>Phycisphaerae</taxon>
        <taxon>Phycisphaerales</taxon>
        <taxon>Phycisphaeraceae</taxon>
        <taxon>Mucisphaera</taxon>
    </lineage>
</organism>
<reference evidence="2 3" key="1">
    <citation type="submission" date="2019-02" db="EMBL/GenBank/DDBJ databases">
        <title>Deep-cultivation of Planctomycetes and their phenomic and genomic characterization uncovers novel biology.</title>
        <authorList>
            <person name="Wiegand S."/>
            <person name="Jogler M."/>
            <person name="Boedeker C."/>
            <person name="Pinto D."/>
            <person name="Vollmers J."/>
            <person name="Rivas-Marin E."/>
            <person name="Kohn T."/>
            <person name="Peeters S.H."/>
            <person name="Heuer A."/>
            <person name="Rast P."/>
            <person name="Oberbeckmann S."/>
            <person name="Bunk B."/>
            <person name="Jeske O."/>
            <person name="Meyerdierks A."/>
            <person name="Storesund J.E."/>
            <person name="Kallscheuer N."/>
            <person name="Luecker S."/>
            <person name="Lage O.M."/>
            <person name="Pohl T."/>
            <person name="Merkel B.J."/>
            <person name="Hornburger P."/>
            <person name="Mueller R.-W."/>
            <person name="Bruemmer F."/>
            <person name="Labrenz M."/>
            <person name="Spormann A.M."/>
            <person name="Op den Camp H."/>
            <person name="Overmann J."/>
            <person name="Amann R."/>
            <person name="Jetten M.S.M."/>
            <person name="Mascher T."/>
            <person name="Medema M.H."/>
            <person name="Devos D.P."/>
            <person name="Kaster A.-K."/>
            <person name="Ovreas L."/>
            <person name="Rohde M."/>
            <person name="Galperin M.Y."/>
            <person name="Jogler C."/>
        </authorList>
    </citation>
    <scope>NUCLEOTIDE SEQUENCE [LARGE SCALE GENOMIC DNA]</scope>
    <source>
        <strain evidence="2 3">Pan265</strain>
    </source>
</reference>
<dbReference type="InterPro" id="IPR012902">
    <property type="entry name" value="N_methyl_site"/>
</dbReference>
<keyword evidence="1" id="KW-0472">Membrane</keyword>
<gene>
    <name evidence="2" type="ORF">Pan265_13170</name>
</gene>
<dbReference type="SUPFAM" id="SSF54523">
    <property type="entry name" value="Pili subunits"/>
    <property type="match status" value="1"/>
</dbReference>
<dbReference type="PANTHER" id="PTHR30093">
    <property type="entry name" value="GENERAL SECRETION PATHWAY PROTEIN G"/>
    <property type="match status" value="1"/>
</dbReference>
<dbReference type="EMBL" id="CP036280">
    <property type="protein sequence ID" value="QDU71467.1"/>
    <property type="molecule type" value="Genomic_DNA"/>
</dbReference>
<dbReference type="Proteomes" id="UP000320386">
    <property type="component" value="Chromosome"/>
</dbReference>
<dbReference type="OrthoDB" id="184407at2"/>
<dbReference type="AlphaFoldDB" id="A0A518BWW4"/>
<dbReference type="InterPro" id="IPR045584">
    <property type="entry name" value="Pilin-like"/>
</dbReference>
<evidence type="ECO:0000313" key="2">
    <source>
        <dbReference type="EMBL" id="QDU71467.1"/>
    </source>
</evidence>
<keyword evidence="3" id="KW-1185">Reference proteome</keyword>
<evidence type="ECO:0008006" key="4">
    <source>
        <dbReference type="Google" id="ProtNLM"/>
    </source>
</evidence>
<sequence length="264" mass="28914">MRHRTAFTLIELLVVISIIALLIGILLPALGAARNAARASICAGNQKQLALGMVAYAVDNNYLIPGHVINRGVENNEANLTKRFWPFKLALNGYVGDQQLVGGGQNVAESGVFYCPSATPESSQEAMSLRPDNFWQHVYGMRQWVESGENFANAQVRENYRKLDAIMEASEFFVFSDSMRSPALDDDPRGLSWYTIRPQGGTNNENRLALRHGGSANAAFADGHAGSVNEEYIAEVNNDQAAYSRSASGYEYKYQATDPSDPGL</sequence>
<dbReference type="Pfam" id="PF07963">
    <property type="entry name" value="N_methyl"/>
    <property type="match status" value="1"/>
</dbReference>
<feature type="transmembrane region" description="Helical" evidence="1">
    <location>
        <begin position="12"/>
        <end position="33"/>
    </location>
</feature>
<keyword evidence="1" id="KW-0812">Transmembrane</keyword>